<dbReference type="GeneID" id="113498890"/>
<keyword evidence="5 12" id="KW-0812">Transmembrane</keyword>
<dbReference type="Gene3D" id="1.10.287.770">
    <property type="entry name" value="YojJ-like"/>
    <property type="match status" value="1"/>
</dbReference>
<dbReference type="Gene3D" id="2.60.470.10">
    <property type="entry name" value="Acid-sensing ion channels like domains"/>
    <property type="match status" value="1"/>
</dbReference>
<evidence type="ECO:0000256" key="10">
    <source>
        <dbReference type="ARBA" id="ARBA00023201"/>
    </source>
</evidence>
<name>A0A7E5W3L1_TRINI</name>
<dbReference type="PRINTS" id="PR01078">
    <property type="entry name" value="AMINACHANNEL"/>
</dbReference>
<keyword evidence="10 12" id="KW-0739">Sodium transport</keyword>
<evidence type="ECO:0000256" key="3">
    <source>
        <dbReference type="ARBA" id="ARBA00022448"/>
    </source>
</evidence>
<evidence type="ECO:0000313" key="14">
    <source>
        <dbReference type="Proteomes" id="UP000322000"/>
    </source>
</evidence>
<evidence type="ECO:0000256" key="12">
    <source>
        <dbReference type="RuleBase" id="RU000679"/>
    </source>
</evidence>
<sequence>MSFLLTQLLYNRFEEMPTRVTIESQFESLIDLPYPSITLCSPNQMTITAMKYFNRSLVDGDLTIDLKATLPMLLAFYEIMNDLDTKSLKHLQDLLEVNRYTVPEVLATLPQNCDDFLKRCYLEGKLYSKCSALFKPILTTHGFCCTFNNVYYFNGKRNTVSNKLPNFTINAIGVFNALTVVTDYDPADAIEGTLLNGGAIRVSKVMYTDWTEFPADDETSIVDPNGESYHILHITYTYCSDEVQTLPVWSRNCYFEDEHHLPHFRKYHNSDCDHTCYLKAVRQACGCYLSFVPNLRTDTGCRITSIPCIINVRKEMYNWLSAQECECPRDCVSRRYRAEVIMGNFNAVPYMLRNPYAGLELNTSTSVMHFFFSTPVYTKLKQETVMSIISLVSNLGGVFGLFMGCSCMSVLEVLFYIYLAIKNRLKRRQLRRRIRHST</sequence>
<dbReference type="GO" id="GO:0005886">
    <property type="term" value="C:plasma membrane"/>
    <property type="evidence" value="ECO:0007669"/>
    <property type="project" value="TreeGrafter"/>
</dbReference>
<comment type="similarity">
    <text evidence="2 12">Belongs to the amiloride-sensitive sodium channel (TC 1.A.6) family.</text>
</comment>
<keyword evidence="4 12" id="KW-0894">Sodium channel</keyword>
<keyword evidence="9 13" id="KW-0472">Membrane</keyword>
<keyword evidence="11 12" id="KW-0407">Ion channel</keyword>
<evidence type="ECO:0000256" key="4">
    <source>
        <dbReference type="ARBA" id="ARBA00022461"/>
    </source>
</evidence>
<dbReference type="KEGG" id="tnl:113498890"/>
<keyword evidence="14" id="KW-1185">Reference proteome</keyword>
<evidence type="ECO:0000256" key="2">
    <source>
        <dbReference type="ARBA" id="ARBA00007193"/>
    </source>
</evidence>
<keyword evidence="3 12" id="KW-0813">Transport</keyword>
<evidence type="ECO:0000256" key="8">
    <source>
        <dbReference type="ARBA" id="ARBA00023065"/>
    </source>
</evidence>
<keyword evidence="8 12" id="KW-0406">Ion transport</keyword>
<evidence type="ECO:0000256" key="13">
    <source>
        <dbReference type="SAM" id="Phobius"/>
    </source>
</evidence>
<dbReference type="PANTHER" id="PTHR11690">
    <property type="entry name" value="AMILORIDE-SENSITIVE SODIUM CHANNEL-RELATED"/>
    <property type="match status" value="1"/>
</dbReference>
<dbReference type="FunCoup" id="A0A7E5W3L1">
    <property type="interactions" value="21"/>
</dbReference>
<evidence type="ECO:0000256" key="7">
    <source>
        <dbReference type="ARBA" id="ARBA00023053"/>
    </source>
</evidence>
<dbReference type="OrthoDB" id="6502088at2759"/>
<organism evidence="14 15">
    <name type="scientific">Trichoplusia ni</name>
    <name type="common">Cabbage looper</name>
    <dbReference type="NCBI Taxonomy" id="7111"/>
    <lineage>
        <taxon>Eukaryota</taxon>
        <taxon>Metazoa</taxon>
        <taxon>Ecdysozoa</taxon>
        <taxon>Arthropoda</taxon>
        <taxon>Hexapoda</taxon>
        <taxon>Insecta</taxon>
        <taxon>Pterygota</taxon>
        <taxon>Neoptera</taxon>
        <taxon>Endopterygota</taxon>
        <taxon>Lepidoptera</taxon>
        <taxon>Glossata</taxon>
        <taxon>Ditrysia</taxon>
        <taxon>Noctuoidea</taxon>
        <taxon>Noctuidae</taxon>
        <taxon>Plusiinae</taxon>
        <taxon>Trichoplusia</taxon>
    </lineage>
</organism>
<keyword evidence="7" id="KW-0915">Sodium</keyword>
<dbReference type="Proteomes" id="UP000322000">
    <property type="component" value="Chromosome 11"/>
</dbReference>
<accession>A0A7E5W3L1</accession>
<feature type="transmembrane region" description="Helical" evidence="13">
    <location>
        <begin position="395"/>
        <end position="421"/>
    </location>
</feature>
<gene>
    <name evidence="15" type="primary">LOC113498890</name>
</gene>
<evidence type="ECO:0000256" key="5">
    <source>
        <dbReference type="ARBA" id="ARBA00022692"/>
    </source>
</evidence>
<dbReference type="PANTHER" id="PTHR11690:SF263">
    <property type="entry name" value="PICKPOCKET 6"/>
    <property type="match status" value="1"/>
</dbReference>
<evidence type="ECO:0000313" key="15">
    <source>
        <dbReference type="RefSeq" id="XP_026734871.1"/>
    </source>
</evidence>
<dbReference type="Pfam" id="PF00858">
    <property type="entry name" value="ASC"/>
    <property type="match status" value="1"/>
</dbReference>
<evidence type="ECO:0000256" key="1">
    <source>
        <dbReference type="ARBA" id="ARBA00004141"/>
    </source>
</evidence>
<dbReference type="AlphaFoldDB" id="A0A7E5W3L1"/>
<evidence type="ECO:0000256" key="11">
    <source>
        <dbReference type="ARBA" id="ARBA00023303"/>
    </source>
</evidence>
<dbReference type="RefSeq" id="XP_026734871.1">
    <property type="nucleotide sequence ID" value="XM_026879070.1"/>
</dbReference>
<dbReference type="InterPro" id="IPR001873">
    <property type="entry name" value="ENaC"/>
</dbReference>
<evidence type="ECO:0000256" key="6">
    <source>
        <dbReference type="ARBA" id="ARBA00022989"/>
    </source>
</evidence>
<evidence type="ECO:0000256" key="9">
    <source>
        <dbReference type="ARBA" id="ARBA00023136"/>
    </source>
</evidence>
<dbReference type="InParanoid" id="A0A7E5W3L1"/>
<keyword evidence="6 13" id="KW-1133">Transmembrane helix</keyword>
<comment type="subcellular location">
    <subcellularLocation>
        <location evidence="1">Membrane</location>
        <topology evidence="1">Multi-pass membrane protein</topology>
    </subcellularLocation>
</comment>
<reference evidence="15" key="1">
    <citation type="submission" date="2025-08" db="UniProtKB">
        <authorList>
            <consortium name="RefSeq"/>
        </authorList>
    </citation>
    <scope>IDENTIFICATION</scope>
</reference>
<dbReference type="GO" id="GO:0015280">
    <property type="term" value="F:ligand-gated sodium channel activity"/>
    <property type="evidence" value="ECO:0007669"/>
    <property type="project" value="TreeGrafter"/>
</dbReference>
<protein>
    <submittedName>
        <fullName evidence="15">Sodium channel protein Nach-like</fullName>
    </submittedName>
</protein>
<proteinExistence type="inferred from homology"/>